<name>A0A2D3ULG0_9PEZI</name>
<dbReference type="GO" id="GO:0005743">
    <property type="term" value="C:mitochondrial inner membrane"/>
    <property type="evidence" value="ECO:0007669"/>
    <property type="project" value="InterPro"/>
</dbReference>
<dbReference type="Proteomes" id="UP000225277">
    <property type="component" value="Unassembled WGS sequence"/>
</dbReference>
<dbReference type="PANTHER" id="PTHR28554">
    <property type="entry name" value="39S RIBOSOMAL PROTEIN L45, MITOCHONDRIAL"/>
    <property type="match status" value="1"/>
</dbReference>
<dbReference type="PANTHER" id="PTHR28554:SF1">
    <property type="entry name" value="LARGE RIBOSOMAL SUBUNIT PROTEIN ML45"/>
    <property type="match status" value="1"/>
</dbReference>
<evidence type="ECO:0000256" key="3">
    <source>
        <dbReference type="ARBA" id="ARBA00023128"/>
    </source>
</evidence>
<dbReference type="GeneID" id="35596112"/>
<dbReference type="EMBL" id="FJUY01000001">
    <property type="protein sequence ID" value="CZT14812.1"/>
    <property type="molecule type" value="Genomic_DNA"/>
</dbReference>
<evidence type="ECO:0000313" key="5">
    <source>
        <dbReference type="Proteomes" id="UP000225277"/>
    </source>
</evidence>
<dbReference type="Gene3D" id="3.10.450.240">
    <property type="match status" value="1"/>
</dbReference>
<dbReference type="OrthoDB" id="19619at2759"/>
<dbReference type="AlphaFoldDB" id="A0A2D3ULG0"/>
<dbReference type="GO" id="GO:0032979">
    <property type="term" value="P:protein insertion into mitochondrial inner membrane from matrix"/>
    <property type="evidence" value="ECO:0007669"/>
    <property type="project" value="InterPro"/>
</dbReference>
<organism evidence="4 5">
    <name type="scientific">Ramularia collo-cygni</name>
    <dbReference type="NCBI Taxonomy" id="112498"/>
    <lineage>
        <taxon>Eukaryota</taxon>
        <taxon>Fungi</taxon>
        <taxon>Dikarya</taxon>
        <taxon>Ascomycota</taxon>
        <taxon>Pezizomycotina</taxon>
        <taxon>Dothideomycetes</taxon>
        <taxon>Dothideomycetidae</taxon>
        <taxon>Mycosphaerellales</taxon>
        <taxon>Mycosphaerellaceae</taxon>
        <taxon>Ramularia</taxon>
    </lineage>
</organism>
<proteinExistence type="predicted"/>
<accession>A0A2D3ULG0</accession>
<evidence type="ECO:0000256" key="1">
    <source>
        <dbReference type="ARBA" id="ARBA00004173"/>
    </source>
</evidence>
<comment type="subcellular location">
    <subcellularLocation>
        <location evidence="1">Mitochondrion</location>
    </subcellularLocation>
</comment>
<sequence>MSKRIRLSAFSAPRCSHPNLQSCSALQHTTVRGNPSLQCLRLRPRQPFSTTAQHRVGASRMVTAGKKAQPSMSIQMKAQQEAAMRDGSMLDHLGVLDNTYVPPSGKNLPSYLTNFRERWQLQKYRLFSFLDGIKAYPMAYWTVKPRPKMEKRKIPSITQNLYEQMYRHFAAGTIAQLETKVSPGLMSSLRNRMSARAPNSALVWHLHKYFGKPEIVSFKFVLMPGGKADDKSGIEQAVVKIKSKQSLQHIERVRTREPKGMAVKEVVVDGQGKPVPVHQLEEHRERSAKITTEYVVVQRFLKKSEFGPWHLWGTTEETSVANMKKQAKAFRAKMAQQQKMQAAK</sequence>
<evidence type="ECO:0000256" key="2">
    <source>
        <dbReference type="ARBA" id="ARBA00022946"/>
    </source>
</evidence>
<keyword evidence="3" id="KW-0496">Mitochondrion</keyword>
<keyword evidence="5" id="KW-1185">Reference proteome</keyword>
<dbReference type="RefSeq" id="XP_023621709.1">
    <property type="nucleotide sequence ID" value="XM_023765941.1"/>
</dbReference>
<keyword evidence="2" id="KW-0809">Transit peptide</keyword>
<protein>
    <submittedName>
        <fullName evidence="4">Uncharacterized protein</fullName>
    </submittedName>
</protein>
<evidence type="ECO:0000313" key="4">
    <source>
        <dbReference type="EMBL" id="CZT14812.1"/>
    </source>
</evidence>
<dbReference type="STRING" id="112498.A0A2D3ULG0"/>
<reference evidence="4 5" key="1">
    <citation type="submission" date="2016-03" db="EMBL/GenBank/DDBJ databases">
        <authorList>
            <person name="Ploux O."/>
        </authorList>
    </citation>
    <scope>NUCLEOTIDE SEQUENCE [LARGE SCALE GENOMIC DNA]</scope>
    <source>
        <strain evidence="4 5">URUG2</strain>
    </source>
</reference>
<gene>
    <name evidence="4" type="ORF">RCC_00761</name>
</gene>
<dbReference type="Pfam" id="PF07961">
    <property type="entry name" value="MBA1"/>
    <property type="match status" value="1"/>
</dbReference>
<dbReference type="InterPro" id="IPR024621">
    <property type="entry name" value="Mba1"/>
</dbReference>
<dbReference type="InterPro" id="IPR051975">
    <property type="entry name" value="mtLSU_mL45"/>
</dbReference>